<comment type="subcellular location">
    <subcellularLocation>
        <location evidence="1">Membrane</location>
        <topology evidence="1">Multi-pass membrane protein</topology>
    </subcellularLocation>
</comment>
<gene>
    <name evidence="7" type="ORF">LEP1GSC058_1653</name>
</gene>
<organism evidence="7 8">
    <name type="scientific">Leptospira fainei serovar Hurstbridge str. BUT 6</name>
    <dbReference type="NCBI Taxonomy" id="1193011"/>
    <lineage>
        <taxon>Bacteria</taxon>
        <taxon>Pseudomonadati</taxon>
        <taxon>Spirochaetota</taxon>
        <taxon>Spirochaetia</taxon>
        <taxon>Leptospirales</taxon>
        <taxon>Leptospiraceae</taxon>
        <taxon>Leptospira</taxon>
    </lineage>
</organism>
<keyword evidence="8" id="KW-1185">Reference proteome</keyword>
<comment type="caution">
    <text evidence="7">The sequence shown here is derived from an EMBL/GenBank/DDBJ whole genome shotgun (WGS) entry which is preliminary data.</text>
</comment>
<feature type="transmembrane region" description="Helical" evidence="5">
    <location>
        <begin position="343"/>
        <end position="366"/>
    </location>
</feature>
<feature type="transmembrane region" description="Helical" evidence="5">
    <location>
        <begin position="79"/>
        <end position="97"/>
    </location>
</feature>
<dbReference type="AlphaFoldDB" id="S3V2V7"/>
<proteinExistence type="predicted"/>
<dbReference type="GO" id="GO:0016020">
    <property type="term" value="C:membrane"/>
    <property type="evidence" value="ECO:0007669"/>
    <property type="project" value="UniProtKB-SubCell"/>
</dbReference>
<dbReference type="InterPro" id="IPR011701">
    <property type="entry name" value="MFS"/>
</dbReference>
<sequence>MEKINYHRPYRWVVLVSFMTVIGVSQMIYLNFVSLMTEVQNLYGVSKLLASALTVCNPLMFTLVSMPAGAMTDRKGYRFTIRLGLIIMSVFACMRIYTGSFWLLLICQIGNAVAQPFIMNGITKLAADWFAEEQRAVAAGLGTAGMFAGLALGFSLPPHLNEIWRLGGTMIVFAAITVAFSLGFFLLVKENHITEPEEMNRLRSFTAATEVVHLIKDRSLLIIILMSFLAFGFFNGITTWLEGILGQNGVGAVDVGNIGGVMILAGILGSLVIPTFSDSIKRRKPVLLFCGISGIALIMPLCFSSDVPSLYIYAGLLGFLFLPGFALLLVMSEEIVGPERAGGAAGAVMLVGNAGGVVVPVFMAIVKSETAGWRPAEYLLLGLLITVLSLGLFASESFRSEKQKMS</sequence>
<evidence type="ECO:0000259" key="6">
    <source>
        <dbReference type="PROSITE" id="PS50850"/>
    </source>
</evidence>
<dbReference type="Pfam" id="PF07690">
    <property type="entry name" value="MFS_1"/>
    <property type="match status" value="1"/>
</dbReference>
<feature type="transmembrane region" description="Helical" evidence="5">
    <location>
        <begin position="135"/>
        <end position="157"/>
    </location>
</feature>
<feature type="transmembrane region" description="Helical" evidence="5">
    <location>
        <begin position="103"/>
        <end position="123"/>
    </location>
</feature>
<evidence type="ECO:0000256" key="1">
    <source>
        <dbReference type="ARBA" id="ARBA00004141"/>
    </source>
</evidence>
<accession>S3V2V7</accession>
<dbReference type="InterPro" id="IPR036259">
    <property type="entry name" value="MFS_trans_sf"/>
</dbReference>
<reference evidence="7" key="1">
    <citation type="submission" date="2013-04" db="EMBL/GenBank/DDBJ databases">
        <authorList>
            <person name="Harkins D.M."/>
            <person name="Durkin A.S."/>
            <person name="Selengut J.D."/>
            <person name="Sanka R."/>
            <person name="DePew J."/>
            <person name="Purushe J."/>
            <person name="Ahmed A."/>
            <person name="van der Linden H."/>
            <person name="Goris M.G.A."/>
            <person name="Hartskeerl R.A."/>
            <person name="Vinetz J.M."/>
            <person name="Sutton G.G."/>
            <person name="Nelson W.C."/>
            <person name="Fouts D.E."/>
        </authorList>
    </citation>
    <scope>NUCLEOTIDE SEQUENCE [LARGE SCALE GENOMIC DNA]</scope>
    <source>
        <strain evidence="7">BUT 6</strain>
    </source>
</reference>
<evidence type="ECO:0000256" key="3">
    <source>
        <dbReference type="ARBA" id="ARBA00022989"/>
    </source>
</evidence>
<dbReference type="RefSeq" id="WP_016549042.1">
    <property type="nucleotide sequence ID" value="NZ_AKWZ02000006.1"/>
</dbReference>
<keyword evidence="3 5" id="KW-1133">Transmembrane helix</keyword>
<dbReference type="PANTHER" id="PTHR10924:SF6">
    <property type="entry name" value="SOLUTE CARRIER FAMILY 49 MEMBER A3"/>
    <property type="match status" value="1"/>
</dbReference>
<dbReference type="Proteomes" id="UP000014540">
    <property type="component" value="Unassembled WGS sequence"/>
</dbReference>
<evidence type="ECO:0000256" key="2">
    <source>
        <dbReference type="ARBA" id="ARBA00022692"/>
    </source>
</evidence>
<dbReference type="GO" id="GO:0022857">
    <property type="term" value="F:transmembrane transporter activity"/>
    <property type="evidence" value="ECO:0007669"/>
    <property type="project" value="InterPro"/>
</dbReference>
<dbReference type="PANTHER" id="PTHR10924">
    <property type="entry name" value="MAJOR FACILITATOR SUPERFAMILY PROTEIN-RELATED"/>
    <property type="match status" value="1"/>
</dbReference>
<evidence type="ECO:0000256" key="5">
    <source>
        <dbReference type="SAM" id="Phobius"/>
    </source>
</evidence>
<dbReference type="EMBL" id="AKWZ02000006">
    <property type="protein sequence ID" value="EPG74969.1"/>
    <property type="molecule type" value="Genomic_DNA"/>
</dbReference>
<protein>
    <submittedName>
        <fullName evidence="7">Transporter, major facilitator family protein</fullName>
    </submittedName>
</protein>
<evidence type="ECO:0000256" key="4">
    <source>
        <dbReference type="ARBA" id="ARBA00023136"/>
    </source>
</evidence>
<evidence type="ECO:0000313" key="8">
    <source>
        <dbReference type="Proteomes" id="UP000014540"/>
    </source>
</evidence>
<dbReference type="STRING" id="1193011.LEP1GSC058_1653"/>
<keyword evidence="4 5" id="KW-0472">Membrane</keyword>
<feature type="transmembrane region" description="Helical" evidence="5">
    <location>
        <begin position="220"/>
        <end position="241"/>
    </location>
</feature>
<feature type="transmembrane region" description="Helical" evidence="5">
    <location>
        <begin position="12"/>
        <end position="36"/>
    </location>
</feature>
<feature type="transmembrane region" description="Helical" evidence="5">
    <location>
        <begin position="285"/>
        <end position="304"/>
    </location>
</feature>
<dbReference type="InterPro" id="IPR020846">
    <property type="entry name" value="MFS_dom"/>
</dbReference>
<keyword evidence="2 5" id="KW-0812">Transmembrane</keyword>
<dbReference type="Gene3D" id="1.20.1250.20">
    <property type="entry name" value="MFS general substrate transporter like domains"/>
    <property type="match status" value="2"/>
</dbReference>
<name>S3V2V7_9LEPT</name>
<feature type="transmembrane region" description="Helical" evidence="5">
    <location>
        <begin position="48"/>
        <end position="67"/>
    </location>
</feature>
<feature type="transmembrane region" description="Helical" evidence="5">
    <location>
        <begin position="310"/>
        <end position="331"/>
    </location>
</feature>
<dbReference type="InterPro" id="IPR049680">
    <property type="entry name" value="FLVCR1-2_SLC49-like"/>
</dbReference>
<feature type="transmembrane region" description="Helical" evidence="5">
    <location>
        <begin position="163"/>
        <end position="188"/>
    </location>
</feature>
<feature type="transmembrane region" description="Helical" evidence="5">
    <location>
        <begin position="378"/>
        <end position="395"/>
    </location>
</feature>
<feature type="transmembrane region" description="Helical" evidence="5">
    <location>
        <begin position="253"/>
        <end position="273"/>
    </location>
</feature>
<feature type="domain" description="Major facilitator superfamily (MFS) profile" evidence="6">
    <location>
        <begin position="9"/>
        <end position="399"/>
    </location>
</feature>
<dbReference type="SUPFAM" id="SSF103473">
    <property type="entry name" value="MFS general substrate transporter"/>
    <property type="match status" value="1"/>
</dbReference>
<dbReference type="PROSITE" id="PS50850">
    <property type="entry name" value="MFS"/>
    <property type="match status" value="1"/>
</dbReference>
<dbReference type="OrthoDB" id="8596007at2"/>
<evidence type="ECO:0000313" key="7">
    <source>
        <dbReference type="EMBL" id="EPG74969.1"/>
    </source>
</evidence>